<evidence type="ECO:0000313" key="10">
    <source>
        <dbReference type="EMBL" id="ALC47264.1"/>
    </source>
</evidence>
<dbReference type="SMR" id="A0A0M4EQI3"/>
<protein>
    <submittedName>
        <fullName evidence="10">Damm</fullName>
    </submittedName>
</protein>
<reference evidence="10 11" key="1">
    <citation type="submission" date="2015-08" db="EMBL/GenBank/DDBJ databases">
        <title>Ancestral chromatin configuration constrains chromatin evolution on differentiating sex chromosomes in Drosophila.</title>
        <authorList>
            <person name="Zhou Q."/>
            <person name="Bachtrog D."/>
        </authorList>
    </citation>
    <scope>NUCLEOTIDE SEQUENCE [LARGE SCALE GENOMIC DNA]</scope>
    <source>
        <tissue evidence="10">Whole larvae</tissue>
    </source>
</reference>
<keyword evidence="2" id="KW-0645">Protease</keyword>
<dbReference type="OMA" id="ENTGMNV"/>
<dbReference type="GO" id="GO:0045751">
    <property type="term" value="P:negative regulation of Toll signaling pathway"/>
    <property type="evidence" value="ECO:0007669"/>
    <property type="project" value="UniProtKB-ARBA"/>
</dbReference>
<dbReference type="InterPro" id="IPR033139">
    <property type="entry name" value="Caspase_cys_AS"/>
</dbReference>
<evidence type="ECO:0000256" key="5">
    <source>
        <dbReference type="ARBA" id="ARBA00022807"/>
    </source>
</evidence>
<dbReference type="OrthoDB" id="6116485at2759"/>
<evidence type="ECO:0000256" key="6">
    <source>
        <dbReference type="ARBA" id="ARBA00023145"/>
    </source>
</evidence>
<keyword evidence="4" id="KW-0378">Hydrolase</keyword>
<dbReference type="InterPro" id="IPR001309">
    <property type="entry name" value="Pept_C14_p20"/>
</dbReference>
<name>A0A0M4EQI3_DROBS</name>
<sequence>MFSPVNSENPNFQKYMDTMMTKRSAAEYNMRHKSRGMALIFNHKFFAKLATRNGTDVDCANLECVLRQLDFRVRVYPDYKYEQILSAVKEAASLDHTDNDCIMVVILSHGEMGVISAYDMDYSLESIWSCFTPNNCPSLANKPKLFFIQACRGSELDSGTELKRIETDGDGSIKYKIPTHADFLTAYSTMPGYYSWRNTVKGSWFIQSLCAELEENGKQLDLLTLLTFV</sequence>
<dbReference type="InterPro" id="IPR002398">
    <property type="entry name" value="Pept_C14"/>
</dbReference>
<evidence type="ECO:0000256" key="4">
    <source>
        <dbReference type="ARBA" id="ARBA00022801"/>
    </source>
</evidence>
<dbReference type="PROSITE" id="PS50207">
    <property type="entry name" value="CASPASE_P10"/>
    <property type="match status" value="1"/>
</dbReference>
<evidence type="ECO:0000256" key="1">
    <source>
        <dbReference type="ARBA" id="ARBA00010134"/>
    </source>
</evidence>
<evidence type="ECO:0000259" key="8">
    <source>
        <dbReference type="PROSITE" id="PS50207"/>
    </source>
</evidence>
<keyword evidence="11" id="KW-1185">Reference proteome</keyword>
<evidence type="ECO:0000256" key="2">
    <source>
        <dbReference type="ARBA" id="ARBA00022670"/>
    </source>
</evidence>
<evidence type="ECO:0000256" key="3">
    <source>
        <dbReference type="ARBA" id="ARBA00022703"/>
    </source>
</evidence>
<dbReference type="GO" id="GO:0016322">
    <property type="term" value="P:neuron remodeling"/>
    <property type="evidence" value="ECO:0007669"/>
    <property type="project" value="UniProtKB-ARBA"/>
</dbReference>
<feature type="domain" description="Caspase family p10" evidence="8">
    <location>
        <begin position="173"/>
        <end position="229"/>
    </location>
</feature>
<comment type="similarity">
    <text evidence="1 7">Belongs to the peptidase C14A family.</text>
</comment>
<dbReference type="InterPro" id="IPR016129">
    <property type="entry name" value="Caspase_his_AS"/>
</dbReference>
<keyword evidence="3" id="KW-0053">Apoptosis</keyword>
<gene>
    <name evidence="10" type="ORF">Dbus_chr3Rg2014</name>
</gene>
<dbReference type="GO" id="GO:0005737">
    <property type="term" value="C:cytoplasm"/>
    <property type="evidence" value="ECO:0007669"/>
    <property type="project" value="TreeGrafter"/>
</dbReference>
<dbReference type="InterPro" id="IPR002138">
    <property type="entry name" value="Pept_C14_p10"/>
</dbReference>
<dbReference type="PROSITE" id="PS01122">
    <property type="entry name" value="CASPASE_CYS"/>
    <property type="match status" value="1"/>
</dbReference>
<dbReference type="InterPro" id="IPR011600">
    <property type="entry name" value="Pept_C14_caspase"/>
</dbReference>
<dbReference type="PANTHER" id="PTHR10454">
    <property type="entry name" value="CASPASE"/>
    <property type="match status" value="1"/>
</dbReference>
<dbReference type="GO" id="GO:0045476">
    <property type="term" value="P:nurse cell apoptotic process"/>
    <property type="evidence" value="ECO:0007669"/>
    <property type="project" value="UniProtKB-ARBA"/>
</dbReference>
<dbReference type="Gene3D" id="3.40.50.1460">
    <property type="match status" value="1"/>
</dbReference>
<dbReference type="Pfam" id="PF00656">
    <property type="entry name" value="Peptidase_C14"/>
    <property type="match status" value="1"/>
</dbReference>
<dbReference type="CDD" id="cd00032">
    <property type="entry name" value="CASc"/>
    <property type="match status" value="1"/>
</dbReference>
<dbReference type="Proteomes" id="UP000494163">
    <property type="component" value="Chromosome 3R"/>
</dbReference>
<dbReference type="PRINTS" id="PR00376">
    <property type="entry name" value="IL1BCENZYME"/>
</dbReference>
<dbReference type="InterPro" id="IPR029030">
    <property type="entry name" value="Caspase-like_dom_sf"/>
</dbReference>
<dbReference type="EMBL" id="CP012526">
    <property type="protein sequence ID" value="ALC47264.1"/>
    <property type="molecule type" value="Genomic_DNA"/>
</dbReference>
<dbReference type="InterPro" id="IPR015917">
    <property type="entry name" value="Pept_C14A"/>
</dbReference>
<feature type="non-terminal residue" evidence="10">
    <location>
        <position position="229"/>
    </location>
</feature>
<dbReference type="PANTHER" id="PTHR10454:SF245">
    <property type="entry name" value="CASPASE-RELATED"/>
    <property type="match status" value="1"/>
</dbReference>
<dbReference type="SUPFAM" id="SSF52129">
    <property type="entry name" value="Caspase-like"/>
    <property type="match status" value="1"/>
</dbReference>
<dbReference type="GO" id="GO:1990525">
    <property type="term" value="F:BIR domain binding"/>
    <property type="evidence" value="ECO:0007669"/>
    <property type="project" value="UniProtKB-ARBA"/>
</dbReference>
<evidence type="ECO:0000313" key="11">
    <source>
        <dbReference type="Proteomes" id="UP000494163"/>
    </source>
</evidence>
<dbReference type="FunFam" id="3.40.50.1460:FF:000001">
    <property type="entry name" value="Caspase-3 preproprotein"/>
    <property type="match status" value="1"/>
</dbReference>
<evidence type="ECO:0000259" key="9">
    <source>
        <dbReference type="PROSITE" id="PS50208"/>
    </source>
</evidence>
<keyword evidence="5" id="KW-0788">Thiol protease</keyword>
<keyword evidence="6" id="KW-0865">Zymogen</keyword>
<evidence type="ECO:0000256" key="7">
    <source>
        <dbReference type="RuleBase" id="RU003971"/>
    </source>
</evidence>
<dbReference type="GO" id="GO:0043525">
    <property type="term" value="P:positive regulation of neuron apoptotic process"/>
    <property type="evidence" value="ECO:0007669"/>
    <property type="project" value="TreeGrafter"/>
</dbReference>
<dbReference type="SMART" id="SM00115">
    <property type="entry name" value="CASc"/>
    <property type="match status" value="1"/>
</dbReference>
<dbReference type="GO" id="GO:0004197">
    <property type="term" value="F:cysteine-type endopeptidase activity"/>
    <property type="evidence" value="ECO:0007669"/>
    <property type="project" value="InterPro"/>
</dbReference>
<accession>A0A0M4EQI3</accession>
<dbReference type="PROSITE" id="PS50208">
    <property type="entry name" value="CASPASE_P20"/>
    <property type="match status" value="1"/>
</dbReference>
<dbReference type="GO" id="GO:0006508">
    <property type="term" value="P:proteolysis"/>
    <property type="evidence" value="ECO:0007669"/>
    <property type="project" value="UniProtKB-KW"/>
</dbReference>
<dbReference type="PROSITE" id="PS01121">
    <property type="entry name" value="CASPASE_HIS"/>
    <property type="match status" value="1"/>
</dbReference>
<organism evidence="10 11">
    <name type="scientific">Drosophila busckii</name>
    <name type="common">Fruit fly</name>
    <dbReference type="NCBI Taxonomy" id="30019"/>
    <lineage>
        <taxon>Eukaryota</taxon>
        <taxon>Metazoa</taxon>
        <taxon>Ecdysozoa</taxon>
        <taxon>Arthropoda</taxon>
        <taxon>Hexapoda</taxon>
        <taxon>Insecta</taxon>
        <taxon>Pterygota</taxon>
        <taxon>Neoptera</taxon>
        <taxon>Endopterygota</taxon>
        <taxon>Diptera</taxon>
        <taxon>Brachycera</taxon>
        <taxon>Muscomorpha</taxon>
        <taxon>Ephydroidea</taxon>
        <taxon>Drosophilidae</taxon>
        <taxon>Drosophila</taxon>
    </lineage>
</organism>
<proteinExistence type="inferred from homology"/>
<feature type="domain" description="Caspase family p20" evidence="9">
    <location>
        <begin position="34"/>
        <end position="155"/>
    </location>
</feature>
<dbReference type="AlphaFoldDB" id="A0A0M4EQI3"/>
<dbReference type="STRING" id="30019.A0A0M4EQI3"/>